<dbReference type="Pfam" id="PF00107">
    <property type="entry name" value="ADH_zinc_N"/>
    <property type="match status" value="1"/>
</dbReference>
<evidence type="ECO:0000256" key="2">
    <source>
        <dbReference type="ARBA" id="ARBA00023002"/>
    </source>
</evidence>
<proteinExistence type="predicted"/>
<keyword evidence="1" id="KW-0521">NADP</keyword>
<keyword evidence="2" id="KW-0560">Oxidoreductase</keyword>
<dbReference type="Pfam" id="PF08240">
    <property type="entry name" value="ADH_N"/>
    <property type="match status" value="1"/>
</dbReference>
<dbReference type="Gene3D" id="3.90.180.10">
    <property type="entry name" value="Medium-chain alcohol dehydrogenases, catalytic domain"/>
    <property type="match status" value="1"/>
</dbReference>
<dbReference type="AlphaFoldDB" id="A0AAF1JY30"/>
<feature type="domain" description="Enoyl reductase (ER)" evidence="3">
    <location>
        <begin position="17"/>
        <end position="331"/>
    </location>
</feature>
<dbReference type="InterPro" id="IPR036291">
    <property type="entry name" value="NAD(P)-bd_dom_sf"/>
</dbReference>
<reference evidence="4" key="1">
    <citation type="submission" date="2020-01" db="EMBL/GenBank/DDBJ databases">
        <authorList>
            <person name="Rat A."/>
        </authorList>
    </citation>
    <scope>NUCLEOTIDE SEQUENCE</scope>
    <source>
        <strain evidence="4">LMG 28251</strain>
    </source>
</reference>
<dbReference type="PANTHER" id="PTHR48106:SF8">
    <property type="entry name" value="OS02G0805600 PROTEIN"/>
    <property type="match status" value="1"/>
</dbReference>
<comment type="caution">
    <text evidence="4">The sequence shown here is derived from an EMBL/GenBank/DDBJ whole genome shotgun (WGS) entry which is preliminary data.</text>
</comment>
<evidence type="ECO:0000259" key="3">
    <source>
        <dbReference type="SMART" id="SM00829"/>
    </source>
</evidence>
<dbReference type="InterPro" id="IPR011032">
    <property type="entry name" value="GroES-like_sf"/>
</dbReference>
<dbReference type="InterPro" id="IPR020843">
    <property type="entry name" value="ER"/>
</dbReference>
<dbReference type="EMBL" id="JAAEDH010000018">
    <property type="protein sequence ID" value="MBR0656402.1"/>
    <property type="molecule type" value="Genomic_DNA"/>
</dbReference>
<accession>A0AAF1JY30</accession>
<dbReference type="SUPFAM" id="SSF51735">
    <property type="entry name" value="NAD(P)-binding Rossmann-fold domains"/>
    <property type="match status" value="1"/>
</dbReference>
<sequence>MRTLPAEMSFIDHGAGGGPEVLVPGRRPLPVPAADEVLIRVEVAGVNRPDVQQRSGNYPPPPGASPVMGLECAGEVVALGSAAARFRIGDKVCALTNGGAYAEYCTAPEAQTLPWPAGYDALRAAALPETYFTVWANLFGHGKLAAGETALVHGGTSGIGVTAIKLAREFGARIFATAGSAEKCAASVGFGADAAINYRDEDFYERTKALTDGRGVDVILDMVGGSYFQKNLRSLGRDGRLVLIAFLGGFSVEAADLRPIMLKRLVITGSTMRPRTTAEKGVLADALREKVWPVLEAGRCGPEIFASFPLAEAAEAHRLMESSAHIGKIMLTVAS</sequence>
<name>A0AAF1JY30_9PROT</name>
<dbReference type="GO" id="GO:0016651">
    <property type="term" value="F:oxidoreductase activity, acting on NAD(P)H"/>
    <property type="evidence" value="ECO:0007669"/>
    <property type="project" value="TreeGrafter"/>
</dbReference>
<organism evidence="4 5">
    <name type="scientific">Plastoroseomonas arctica</name>
    <dbReference type="NCBI Taxonomy" id="1509237"/>
    <lineage>
        <taxon>Bacteria</taxon>
        <taxon>Pseudomonadati</taxon>
        <taxon>Pseudomonadota</taxon>
        <taxon>Alphaproteobacteria</taxon>
        <taxon>Acetobacterales</taxon>
        <taxon>Acetobacteraceae</taxon>
        <taxon>Plastoroseomonas</taxon>
    </lineage>
</organism>
<keyword evidence="5" id="KW-1185">Reference proteome</keyword>
<evidence type="ECO:0000313" key="4">
    <source>
        <dbReference type="EMBL" id="MBR0656402.1"/>
    </source>
</evidence>
<dbReference type="Gene3D" id="3.40.50.720">
    <property type="entry name" value="NAD(P)-binding Rossmann-like Domain"/>
    <property type="match status" value="1"/>
</dbReference>
<dbReference type="InterPro" id="IPR014189">
    <property type="entry name" value="Quinone_OxRdtase_PIG3"/>
</dbReference>
<evidence type="ECO:0000256" key="1">
    <source>
        <dbReference type="ARBA" id="ARBA00022857"/>
    </source>
</evidence>
<dbReference type="CDD" id="cd05276">
    <property type="entry name" value="p53_inducible_oxidoreductase"/>
    <property type="match status" value="1"/>
</dbReference>
<dbReference type="RefSeq" id="WP_211875251.1">
    <property type="nucleotide sequence ID" value="NZ_JAAEDH010000018.1"/>
</dbReference>
<dbReference type="PANTHER" id="PTHR48106">
    <property type="entry name" value="QUINONE OXIDOREDUCTASE PIG3-RELATED"/>
    <property type="match status" value="1"/>
</dbReference>
<dbReference type="InterPro" id="IPR013149">
    <property type="entry name" value="ADH-like_C"/>
</dbReference>
<dbReference type="Proteomes" id="UP001196068">
    <property type="component" value="Unassembled WGS sequence"/>
</dbReference>
<reference evidence="4" key="2">
    <citation type="journal article" date="2021" name="Syst. Appl. Microbiol.">
        <title>Roseomonas hellenica sp. nov., isolated from roots of wild-growing Alkanna tinctoria.</title>
        <authorList>
            <person name="Rat A."/>
            <person name="Naranjo H.D."/>
            <person name="Lebbe L."/>
            <person name="Cnockaert M."/>
            <person name="Krigas N."/>
            <person name="Grigoriadou K."/>
            <person name="Maloupa E."/>
            <person name="Willems A."/>
        </authorList>
    </citation>
    <scope>NUCLEOTIDE SEQUENCE</scope>
    <source>
        <strain evidence="4">LMG 28251</strain>
    </source>
</reference>
<dbReference type="SMART" id="SM00829">
    <property type="entry name" value="PKS_ER"/>
    <property type="match status" value="1"/>
</dbReference>
<dbReference type="GO" id="GO:0070402">
    <property type="term" value="F:NADPH binding"/>
    <property type="evidence" value="ECO:0007669"/>
    <property type="project" value="TreeGrafter"/>
</dbReference>
<evidence type="ECO:0000313" key="5">
    <source>
        <dbReference type="Proteomes" id="UP001196068"/>
    </source>
</evidence>
<dbReference type="SUPFAM" id="SSF50129">
    <property type="entry name" value="GroES-like"/>
    <property type="match status" value="1"/>
</dbReference>
<dbReference type="NCBIfam" id="TIGR02824">
    <property type="entry name" value="quinone_pig3"/>
    <property type="match status" value="1"/>
</dbReference>
<dbReference type="InterPro" id="IPR013154">
    <property type="entry name" value="ADH-like_N"/>
</dbReference>
<gene>
    <name evidence="4" type="ORF">GXW79_15065</name>
</gene>
<protein>
    <submittedName>
        <fullName evidence="4">NAD(P)H-quinone oxidoreductase</fullName>
    </submittedName>
</protein>